<reference evidence="4" key="1">
    <citation type="submission" date="2018-06" db="EMBL/GenBank/DDBJ databases">
        <authorList>
            <person name="Zhirakovskaya E."/>
        </authorList>
    </citation>
    <scope>NUCLEOTIDE SEQUENCE</scope>
</reference>
<evidence type="ECO:0000313" key="4">
    <source>
        <dbReference type="EMBL" id="VAW83840.1"/>
    </source>
</evidence>
<proteinExistence type="inferred from homology"/>
<evidence type="ECO:0000256" key="2">
    <source>
        <dbReference type="ARBA" id="ARBA00022980"/>
    </source>
</evidence>
<gene>
    <name evidence="4" type="ORF">MNBD_GAMMA16-1114</name>
</gene>
<dbReference type="PROSITE" id="PS01109">
    <property type="entry name" value="RIBOSOMAL_L10"/>
    <property type="match status" value="1"/>
</dbReference>
<dbReference type="GO" id="GO:0003735">
    <property type="term" value="F:structural constituent of ribosome"/>
    <property type="evidence" value="ECO:0007669"/>
    <property type="project" value="InterPro"/>
</dbReference>
<comment type="similarity">
    <text evidence="1">Belongs to the universal ribosomal protein uL10 family.</text>
</comment>
<organism evidence="4">
    <name type="scientific">hydrothermal vent metagenome</name>
    <dbReference type="NCBI Taxonomy" id="652676"/>
    <lineage>
        <taxon>unclassified sequences</taxon>
        <taxon>metagenomes</taxon>
        <taxon>ecological metagenomes</taxon>
    </lineage>
</organism>
<protein>
    <submittedName>
        <fullName evidence="4">LSU ribosomal protein L10p (P0)</fullName>
    </submittedName>
</protein>
<sequence>MVFSNAYFLDESANLSKMRMEEATGGSFLLTLEQKKTIVAEVEDVAKSAQSAIAAEYRGLSVDEMTKLRAEARNAGVYLRVVKNTLARRALESTDYSCMTESLTGPLVLLFSNEDPASGARIVRDFAKDHDKLVVKVVALNGKLLSVSGLESLASMPTRDQAIGMLMSVMKAPIEKFVRTLAEPNNKLVRTIAAIRDQKESA</sequence>
<keyword evidence="3" id="KW-0687">Ribonucleoprotein</keyword>
<name>A0A3B0Z489_9ZZZZ</name>
<dbReference type="InterPro" id="IPR001790">
    <property type="entry name" value="Ribosomal_uL10"/>
</dbReference>
<dbReference type="AlphaFoldDB" id="A0A3B0Z489"/>
<dbReference type="Pfam" id="PF00466">
    <property type="entry name" value="Ribosomal_L10"/>
    <property type="match status" value="1"/>
</dbReference>
<dbReference type="Gene3D" id="6.10.250.2350">
    <property type="match status" value="2"/>
</dbReference>
<accession>A0A3B0Z489</accession>
<evidence type="ECO:0000256" key="1">
    <source>
        <dbReference type="ARBA" id="ARBA00008889"/>
    </source>
</evidence>
<dbReference type="GO" id="GO:0006412">
    <property type="term" value="P:translation"/>
    <property type="evidence" value="ECO:0007669"/>
    <property type="project" value="InterPro"/>
</dbReference>
<dbReference type="InterPro" id="IPR043141">
    <property type="entry name" value="Ribosomal_uL10-like_sf"/>
</dbReference>
<dbReference type="Gene3D" id="3.30.70.1730">
    <property type="match status" value="1"/>
</dbReference>
<dbReference type="EMBL" id="UOFO01000029">
    <property type="protein sequence ID" value="VAW83840.1"/>
    <property type="molecule type" value="Genomic_DNA"/>
</dbReference>
<dbReference type="PANTHER" id="PTHR11560">
    <property type="entry name" value="39S RIBOSOMAL PROTEIN L10, MITOCHONDRIAL"/>
    <property type="match status" value="1"/>
</dbReference>
<dbReference type="InterPro" id="IPR047865">
    <property type="entry name" value="Ribosomal_uL10_bac_type"/>
</dbReference>
<dbReference type="CDD" id="cd05797">
    <property type="entry name" value="Ribosomal_L10"/>
    <property type="match status" value="1"/>
</dbReference>
<evidence type="ECO:0000256" key="3">
    <source>
        <dbReference type="ARBA" id="ARBA00023274"/>
    </source>
</evidence>
<dbReference type="GO" id="GO:0015934">
    <property type="term" value="C:large ribosomal subunit"/>
    <property type="evidence" value="ECO:0007669"/>
    <property type="project" value="InterPro"/>
</dbReference>
<keyword evidence="2 4" id="KW-0689">Ribosomal protein</keyword>
<dbReference type="HAMAP" id="MF_00362">
    <property type="entry name" value="Ribosomal_uL10"/>
    <property type="match status" value="1"/>
</dbReference>
<dbReference type="InterPro" id="IPR022973">
    <property type="entry name" value="Ribosomal_uL10_bac"/>
</dbReference>
<dbReference type="InterPro" id="IPR002363">
    <property type="entry name" value="Ribosomal_uL10_CS_bac"/>
</dbReference>
<dbReference type="NCBIfam" id="NF000955">
    <property type="entry name" value="PRK00099.1-1"/>
    <property type="match status" value="1"/>
</dbReference>
<dbReference type="SUPFAM" id="SSF160369">
    <property type="entry name" value="Ribosomal protein L10-like"/>
    <property type="match status" value="1"/>
</dbReference>